<organism evidence="1 2">
    <name type="scientific">Trichinella britovi</name>
    <name type="common">Parasitic roundworm</name>
    <dbReference type="NCBI Taxonomy" id="45882"/>
    <lineage>
        <taxon>Eukaryota</taxon>
        <taxon>Metazoa</taxon>
        <taxon>Ecdysozoa</taxon>
        <taxon>Nematoda</taxon>
        <taxon>Enoplea</taxon>
        <taxon>Dorylaimia</taxon>
        <taxon>Trichinellida</taxon>
        <taxon>Trichinellidae</taxon>
        <taxon>Trichinella</taxon>
    </lineage>
</organism>
<dbReference type="AlphaFoldDB" id="A0A0V1CTF8"/>
<evidence type="ECO:0000313" key="1">
    <source>
        <dbReference type="EMBL" id="KRY52597.1"/>
    </source>
</evidence>
<dbReference type="EMBL" id="JYDI01000102">
    <property type="protein sequence ID" value="KRY52597.1"/>
    <property type="molecule type" value="Genomic_DNA"/>
</dbReference>
<proteinExistence type="predicted"/>
<accession>A0A0V1CTF8</accession>
<dbReference type="Proteomes" id="UP000054653">
    <property type="component" value="Unassembled WGS sequence"/>
</dbReference>
<sequence>MEIKKNNSLVCPHCRDLTTQNPWTGISQVEVQIVVFLTNFCHVISSFLELIANEFDELVELHFLVITTPWAVGNVKSFQMFRDELELRQCYRPECMVSP</sequence>
<evidence type="ECO:0000313" key="2">
    <source>
        <dbReference type="Proteomes" id="UP000054653"/>
    </source>
</evidence>
<name>A0A0V1CTF8_TRIBR</name>
<gene>
    <name evidence="1" type="ORF">T03_8434</name>
</gene>
<comment type="caution">
    <text evidence="1">The sequence shown here is derived from an EMBL/GenBank/DDBJ whole genome shotgun (WGS) entry which is preliminary data.</text>
</comment>
<dbReference type="OrthoDB" id="5933695at2759"/>
<keyword evidence="2" id="KW-1185">Reference proteome</keyword>
<reference evidence="1 2" key="1">
    <citation type="submission" date="2015-01" db="EMBL/GenBank/DDBJ databases">
        <title>Evolution of Trichinella species and genotypes.</title>
        <authorList>
            <person name="Korhonen P.K."/>
            <person name="Edoardo P."/>
            <person name="Giuseppe L.R."/>
            <person name="Gasser R.B."/>
        </authorList>
    </citation>
    <scope>NUCLEOTIDE SEQUENCE [LARGE SCALE GENOMIC DNA]</scope>
    <source>
        <strain evidence="1">ISS120</strain>
    </source>
</reference>
<protein>
    <submittedName>
        <fullName evidence="1">Uncharacterized protein</fullName>
    </submittedName>
</protein>